<comment type="caution">
    <text evidence="1">The sequence shown here is derived from an EMBL/GenBank/DDBJ whole genome shotgun (WGS) entry which is preliminary data.</text>
</comment>
<dbReference type="EMBL" id="PTJA01000008">
    <property type="protein sequence ID" value="PPK79841.1"/>
    <property type="molecule type" value="Genomic_DNA"/>
</dbReference>
<evidence type="ECO:0000313" key="2">
    <source>
        <dbReference type="Proteomes" id="UP000237749"/>
    </source>
</evidence>
<dbReference type="RefSeq" id="WP_104437745.1">
    <property type="nucleotide sequence ID" value="NZ_PTJA01000008.1"/>
</dbReference>
<organism evidence="1 2">
    <name type="scientific">Lacrimispora xylanisolvens</name>
    <dbReference type="NCBI Taxonomy" id="384636"/>
    <lineage>
        <taxon>Bacteria</taxon>
        <taxon>Bacillati</taxon>
        <taxon>Bacillota</taxon>
        <taxon>Clostridia</taxon>
        <taxon>Lachnospirales</taxon>
        <taxon>Lachnospiraceae</taxon>
        <taxon>Lacrimispora</taxon>
    </lineage>
</organism>
<proteinExistence type="predicted"/>
<evidence type="ECO:0000313" key="1">
    <source>
        <dbReference type="EMBL" id="PPK79841.1"/>
    </source>
</evidence>
<accession>A0A2S6HQG2</accession>
<sequence>MANKIKAEFQDAGGNIYHLHTSADVVFLEDGSTLESKLGTLVDSSDGDISATKISTVDTVSTGFPVPVAGESTKTFAGKVKKFFQDFVALKDTLLTLSKLVNNGQTTATGFALDARYGKTLYDLYAQLNSNLTVLKNKAPSDLSYISNFLPRIGDIVGPGQSVNLLNDITYMVNTKGILSGCFGYANIAYTDKPTGVSDWGYVEYFKHADNYVTVKIYPESTSDFYIGRFTLGQSTWSVPWKKVQYST</sequence>
<reference evidence="1 2" key="1">
    <citation type="submission" date="2018-02" db="EMBL/GenBank/DDBJ databases">
        <title>Genomic Encyclopedia of Archaeal and Bacterial Type Strains, Phase II (KMG-II): from individual species to whole genera.</title>
        <authorList>
            <person name="Goeker M."/>
        </authorList>
    </citation>
    <scope>NUCLEOTIDE SEQUENCE [LARGE SCALE GENOMIC DNA]</scope>
    <source>
        <strain evidence="1 2">DSM 3808</strain>
    </source>
</reference>
<name>A0A2S6HQG2_9FIRM</name>
<gene>
    <name evidence="1" type="ORF">BXY41_10866</name>
</gene>
<keyword evidence="2" id="KW-1185">Reference proteome</keyword>
<protein>
    <submittedName>
        <fullName evidence="1">Uncharacterized protein</fullName>
    </submittedName>
</protein>
<dbReference type="Proteomes" id="UP000237749">
    <property type="component" value="Unassembled WGS sequence"/>
</dbReference>
<dbReference type="AlphaFoldDB" id="A0A2S6HQG2"/>